<proteinExistence type="inferred from homology"/>
<evidence type="ECO:0000256" key="5">
    <source>
        <dbReference type="RuleBase" id="RU361187"/>
    </source>
</evidence>
<comment type="similarity">
    <text evidence="2 5">Belongs to the glycosyl hydrolase 43 family.</text>
</comment>
<reference evidence="6" key="1">
    <citation type="submission" date="2016-06" db="EMBL/GenBank/DDBJ databases">
        <authorList>
            <person name="Van Tyne D."/>
        </authorList>
    </citation>
    <scope>NUCLEOTIDE SEQUENCE</scope>
    <source>
        <strain evidence="6">JM9A</strain>
    </source>
</reference>
<gene>
    <name evidence="6" type="ORF">BAU18_000480</name>
</gene>
<accession>A0ABV0F1G3</accession>
<dbReference type="SUPFAM" id="SSF75005">
    <property type="entry name" value="Arabinanase/levansucrase/invertase"/>
    <property type="match status" value="1"/>
</dbReference>
<comment type="caution">
    <text evidence="6">The sequence shown here is derived from an EMBL/GenBank/DDBJ whole genome shotgun (WGS) entry which is preliminary data.</text>
</comment>
<organism evidence="6 7">
    <name type="scientific">Enterococcus diestrammenae</name>
    <dbReference type="NCBI Taxonomy" id="1155073"/>
    <lineage>
        <taxon>Bacteria</taxon>
        <taxon>Bacillati</taxon>
        <taxon>Bacillota</taxon>
        <taxon>Bacilli</taxon>
        <taxon>Lactobacillales</taxon>
        <taxon>Enterococcaceae</taxon>
        <taxon>Enterococcus</taxon>
    </lineage>
</organism>
<keyword evidence="3 5" id="KW-0378">Hydrolase</keyword>
<keyword evidence="7" id="KW-1185">Reference proteome</keyword>
<evidence type="ECO:0000256" key="2">
    <source>
        <dbReference type="ARBA" id="ARBA00009865"/>
    </source>
</evidence>
<dbReference type="PANTHER" id="PTHR43301">
    <property type="entry name" value="ARABINAN ENDO-1,5-ALPHA-L-ARABINOSIDASE"/>
    <property type="match status" value="1"/>
</dbReference>
<dbReference type="Gene3D" id="2.115.10.20">
    <property type="entry name" value="Glycosyl hydrolase domain, family 43"/>
    <property type="match status" value="1"/>
</dbReference>
<reference evidence="6" key="2">
    <citation type="submission" date="2024-02" db="EMBL/GenBank/DDBJ databases">
        <title>The Genome Sequence of Enterococcus diestrammenae JM9A.</title>
        <authorList>
            <person name="Earl A."/>
            <person name="Manson A."/>
            <person name="Gilmore M."/>
            <person name="Sanders J."/>
            <person name="Shea T."/>
            <person name="Howe W."/>
            <person name="Livny J."/>
            <person name="Cuomo C."/>
            <person name="Neafsey D."/>
            <person name="Birren B."/>
        </authorList>
    </citation>
    <scope>NUCLEOTIDE SEQUENCE</scope>
    <source>
        <strain evidence="6">JM9A</strain>
    </source>
</reference>
<dbReference type="Proteomes" id="UP001429357">
    <property type="component" value="Unassembled WGS sequence"/>
</dbReference>
<dbReference type="CDD" id="cd08998">
    <property type="entry name" value="GH43_Arb43a-like"/>
    <property type="match status" value="1"/>
</dbReference>
<evidence type="ECO:0000256" key="3">
    <source>
        <dbReference type="ARBA" id="ARBA00022801"/>
    </source>
</evidence>
<dbReference type="InterPro" id="IPR050727">
    <property type="entry name" value="GH43_arabinanases"/>
</dbReference>
<dbReference type="RefSeq" id="WP_161870533.1">
    <property type="nucleotide sequence ID" value="NZ_MAEI02000001.1"/>
</dbReference>
<dbReference type="PANTHER" id="PTHR43301:SF3">
    <property type="entry name" value="ARABINAN ENDO-1,5-ALPHA-L-ARABINOSIDASE A-RELATED"/>
    <property type="match status" value="1"/>
</dbReference>
<dbReference type="InterPro" id="IPR006710">
    <property type="entry name" value="Glyco_hydro_43"/>
</dbReference>
<evidence type="ECO:0000256" key="1">
    <source>
        <dbReference type="ARBA" id="ARBA00004834"/>
    </source>
</evidence>
<comment type="pathway">
    <text evidence="1">Glycan metabolism; L-arabinan degradation.</text>
</comment>
<sequence>MNNAINGVHDPTIIEANGTYYMVSTDTQQPKTSGVPIRSSKDLIHWRFEKTALEDGVPAEADAWTGATNGLEGLWAPEIIKYNNEYRMYYSASTFGSTTSYIGLASAPHPLGPWEDRGEVVKTAPHLASHNAIDANICTDRDGEQWFTYGSFFGGIHICAVDKATGKLKDPSDYGKLIAIRPQSVEGAIEGPFIYYNEKTDDFYLFVSFDSLNDTYNIRVGRSKEITGPYLDRNGRELTELTGDPNEVGTKLLGSYQYLDEAPLYGPGHNSIFRRSDGAEFCVHHIRRVPHTADFFVGIRQLYWTSDGWPLVSADFYNGDQPKKAVTTSDLTGDWEIVMFNKASDLIPAVKQELTDVTISPEGIYRCALGEFIPYWQPTTDGLRLELSGLSEAGFGFIGRKL</sequence>
<evidence type="ECO:0000313" key="7">
    <source>
        <dbReference type="Proteomes" id="UP001429357"/>
    </source>
</evidence>
<evidence type="ECO:0000313" key="6">
    <source>
        <dbReference type="EMBL" id="MEO1780902.1"/>
    </source>
</evidence>
<name>A0ABV0F1G3_9ENTE</name>
<dbReference type="InterPro" id="IPR023296">
    <property type="entry name" value="Glyco_hydro_beta-prop_sf"/>
</dbReference>
<evidence type="ECO:0000256" key="4">
    <source>
        <dbReference type="ARBA" id="ARBA00023295"/>
    </source>
</evidence>
<dbReference type="EMBL" id="MAEI02000001">
    <property type="protein sequence ID" value="MEO1780902.1"/>
    <property type="molecule type" value="Genomic_DNA"/>
</dbReference>
<dbReference type="Pfam" id="PF04616">
    <property type="entry name" value="Glyco_hydro_43"/>
    <property type="match status" value="1"/>
</dbReference>
<protein>
    <submittedName>
        <fullName evidence="6">Arabinan endo-1,5-alpha-L-arabinosidase</fullName>
    </submittedName>
</protein>
<keyword evidence="4 5" id="KW-0326">Glycosidase</keyword>